<dbReference type="RefSeq" id="WP_034738747.1">
    <property type="nucleotide sequence ID" value="NZ_JPRI01000001.1"/>
</dbReference>
<keyword evidence="2" id="KW-1185">Reference proteome</keyword>
<accession>A0ABR4URB1</accession>
<gene>
    <name evidence="1" type="ORF">IW16_00845</name>
</gene>
<dbReference type="EMBL" id="JPRI01000001">
    <property type="protein sequence ID" value="KFF27800.1"/>
    <property type="molecule type" value="Genomic_DNA"/>
</dbReference>
<evidence type="ECO:0008006" key="3">
    <source>
        <dbReference type="Google" id="ProtNLM"/>
    </source>
</evidence>
<organism evidence="1 2">
    <name type="scientific">Chryseobacterium vrystaatense</name>
    <dbReference type="NCBI Taxonomy" id="307480"/>
    <lineage>
        <taxon>Bacteria</taxon>
        <taxon>Pseudomonadati</taxon>
        <taxon>Bacteroidota</taxon>
        <taxon>Flavobacteriia</taxon>
        <taxon>Flavobacteriales</taxon>
        <taxon>Weeksellaceae</taxon>
        <taxon>Chryseobacterium group</taxon>
        <taxon>Chryseobacterium</taxon>
    </lineage>
</organism>
<evidence type="ECO:0000313" key="1">
    <source>
        <dbReference type="EMBL" id="KFF27800.1"/>
    </source>
</evidence>
<reference evidence="1 2" key="1">
    <citation type="submission" date="2014-07" db="EMBL/GenBank/DDBJ databases">
        <title>Genome of Chryseobacterium vrystaatense LMG 22846.</title>
        <authorList>
            <person name="Pipes S.E."/>
            <person name="Stropko S.J."/>
            <person name="Newman J.D."/>
        </authorList>
    </citation>
    <scope>NUCLEOTIDE SEQUENCE [LARGE SCALE GENOMIC DNA]</scope>
    <source>
        <strain evidence="1 2">LMG 22846</strain>
    </source>
</reference>
<sequence length="271" mass="30985">METNEEKTKTLAQSALSKPRNFGTKLIKIPGLIARQMKDNFKTNNAVLFRNAGMGFKESYPLSMDNLEDMLWVEEADEDSYDHVRIYFTHYKDKFNGNYTQLKSFDNSLCLIYSRALGKSELDEYNAVYSLNHQVSVEKADFGVVRKEFEDVFQNVGGNGYTDFVMLPRVELLAYYSKVVLYNKHHNDNKIITINVCLAGALDAKKLSELEQHGIDNGEISPSSREVKKLLEREYLPNQLTVIFDGIDENNKIVSNVSDYDMNSLCPNQCP</sequence>
<dbReference type="Proteomes" id="UP000028719">
    <property type="component" value="Unassembled WGS sequence"/>
</dbReference>
<name>A0ABR4URB1_9FLAO</name>
<evidence type="ECO:0000313" key="2">
    <source>
        <dbReference type="Proteomes" id="UP000028719"/>
    </source>
</evidence>
<proteinExistence type="predicted"/>
<protein>
    <recommendedName>
        <fullName evidence="3">RES domain-containing protein</fullName>
    </recommendedName>
</protein>
<comment type="caution">
    <text evidence="1">The sequence shown here is derived from an EMBL/GenBank/DDBJ whole genome shotgun (WGS) entry which is preliminary data.</text>
</comment>